<dbReference type="GO" id="GO:0006811">
    <property type="term" value="P:monoatomic ion transport"/>
    <property type="evidence" value="ECO:0007669"/>
    <property type="project" value="UniProtKB-KW"/>
</dbReference>
<gene>
    <name evidence="11" type="ORF">COW36_20725</name>
</gene>
<dbReference type="NCBIfam" id="TIGR00797">
    <property type="entry name" value="matE"/>
    <property type="match status" value="1"/>
</dbReference>
<dbReference type="GO" id="GO:0042910">
    <property type="term" value="F:xenobiotic transmembrane transporter activity"/>
    <property type="evidence" value="ECO:0007669"/>
    <property type="project" value="InterPro"/>
</dbReference>
<comment type="caution">
    <text evidence="11">The sequence shown here is derived from an EMBL/GenBank/DDBJ whole genome shotgun (WGS) entry which is preliminary data.</text>
</comment>
<feature type="transmembrane region" description="Helical" evidence="10">
    <location>
        <begin position="321"/>
        <end position="346"/>
    </location>
</feature>
<evidence type="ECO:0000313" key="11">
    <source>
        <dbReference type="EMBL" id="PIW14467.1"/>
    </source>
</evidence>
<evidence type="ECO:0000256" key="8">
    <source>
        <dbReference type="ARBA" id="ARBA00023136"/>
    </source>
</evidence>
<name>A0A2M7FYP0_9BACT</name>
<dbReference type="InterPro" id="IPR050222">
    <property type="entry name" value="MATE_MdtK"/>
</dbReference>
<evidence type="ECO:0000256" key="5">
    <source>
        <dbReference type="ARBA" id="ARBA00022692"/>
    </source>
</evidence>
<keyword evidence="6 10" id="KW-1133">Transmembrane helix</keyword>
<feature type="transmembrane region" description="Helical" evidence="10">
    <location>
        <begin position="49"/>
        <end position="77"/>
    </location>
</feature>
<keyword evidence="8 10" id="KW-0472">Membrane</keyword>
<feature type="transmembrane region" description="Helical" evidence="10">
    <location>
        <begin position="139"/>
        <end position="157"/>
    </location>
</feature>
<comment type="subcellular location">
    <subcellularLocation>
        <location evidence="1">Cell membrane</location>
        <topology evidence="1">Multi-pass membrane protein</topology>
    </subcellularLocation>
</comment>
<accession>A0A2M7FYP0</accession>
<dbReference type="Pfam" id="PF01554">
    <property type="entry name" value="MatE"/>
    <property type="match status" value="2"/>
</dbReference>
<evidence type="ECO:0000256" key="9">
    <source>
        <dbReference type="ARBA" id="ARBA00031636"/>
    </source>
</evidence>
<dbReference type="InterPro" id="IPR002528">
    <property type="entry name" value="MATE_fam"/>
</dbReference>
<keyword evidence="3" id="KW-0050">Antiport</keyword>
<dbReference type="GO" id="GO:0015297">
    <property type="term" value="F:antiporter activity"/>
    <property type="evidence" value="ECO:0007669"/>
    <property type="project" value="UniProtKB-KW"/>
</dbReference>
<dbReference type="GO" id="GO:0005886">
    <property type="term" value="C:plasma membrane"/>
    <property type="evidence" value="ECO:0007669"/>
    <property type="project" value="UniProtKB-SubCell"/>
</dbReference>
<feature type="transmembrane region" description="Helical" evidence="10">
    <location>
        <begin position="197"/>
        <end position="216"/>
    </location>
</feature>
<feature type="transmembrane region" description="Helical" evidence="10">
    <location>
        <begin position="169"/>
        <end position="191"/>
    </location>
</feature>
<reference evidence="11 12" key="1">
    <citation type="submission" date="2017-09" db="EMBL/GenBank/DDBJ databases">
        <title>Depth-based differentiation of microbial function through sediment-hosted aquifers and enrichment of novel symbionts in the deep terrestrial subsurface.</title>
        <authorList>
            <person name="Probst A.J."/>
            <person name="Ladd B."/>
            <person name="Jarett J.K."/>
            <person name="Geller-Mcgrath D.E."/>
            <person name="Sieber C.M."/>
            <person name="Emerson J.B."/>
            <person name="Anantharaman K."/>
            <person name="Thomas B.C."/>
            <person name="Malmstrom R."/>
            <person name="Stieglmeier M."/>
            <person name="Klingl A."/>
            <person name="Woyke T."/>
            <person name="Ryan C.M."/>
            <person name="Banfield J.F."/>
        </authorList>
    </citation>
    <scope>NUCLEOTIDE SEQUENCE [LARGE SCALE GENOMIC DNA]</scope>
    <source>
        <strain evidence="11">CG17_big_fil_post_rev_8_21_14_2_50_48_46</strain>
    </source>
</reference>
<dbReference type="AlphaFoldDB" id="A0A2M7FYP0"/>
<evidence type="ECO:0000256" key="4">
    <source>
        <dbReference type="ARBA" id="ARBA00022475"/>
    </source>
</evidence>
<keyword evidence="7" id="KW-0406">Ion transport</keyword>
<organism evidence="11 12">
    <name type="scientific">bacterium (Candidatus Blackallbacteria) CG17_big_fil_post_rev_8_21_14_2_50_48_46</name>
    <dbReference type="NCBI Taxonomy" id="2014261"/>
    <lineage>
        <taxon>Bacteria</taxon>
        <taxon>Candidatus Blackallbacteria</taxon>
    </lineage>
</organism>
<dbReference type="Proteomes" id="UP000231019">
    <property type="component" value="Unassembled WGS sequence"/>
</dbReference>
<dbReference type="PANTHER" id="PTHR43298:SF2">
    <property type="entry name" value="FMN_FAD EXPORTER YEEO-RELATED"/>
    <property type="match status" value="1"/>
</dbReference>
<feature type="transmembrane region" description="Helical" evidence="10">
    <location>
        <begin position="20"/>
        <end position="37"/>
    </location>
</feature>
<keyword evidence="5 10" id="KW-0812">Transmembrane</keyword>
<evidence type="ECO:0000256" key="10">
    <source>
        <dbReference type="SAM" id="Phobius"/>
    </source>
</evidence>
<evidence type="ECO:0000313" key="12">
    <source>
        <dbReference type="Proteomes" id="UP000231019"/>
    </source>
</evidence>
<feature type="transmembrane region" description="Helical" evidence="10">
    <location>
        <begin position="278"/>
        <end position="301"/>
    </location>
</feature>
<evidence type="ECO:0000256" key="3">
    <source>
        <dbReference type="ARBA" id="ARBA00022449"/>
    </source>
</evidence>
<evidence type="ECO:0000256" key="6">
    <source>
        <dbReference type="ARBA" id="ARBA00022989"/>
    </source>
</evidence>
<feature type="transmembrane region" description="Helical" evidence="10">
    <location>
        <begin position="400"/>
        <end position="422"/>
    </location>
</feature>
<protein>
    <recommendedName>
        <fullName evidence="9">Multidrug-efflux transporter</fullName>
    </recommendedName>
</protein>
<keyword evidence="2" id="KW-0813">Transport</keyword>
<sequence length="448" mass="48115">MSTSALRFPDQARRQKILQLSLPIIGGMVSQNILNLVDTAMVGSLGNQALAAVGIGSFANWMAMAFITGLSAGVQAMAARRMGESKEGEMAIPLNGGLLLAFALAAPWSLLLFFLAPLLFPFLNPDPAVAIHGVPYLQARLLGMVAVAMNFSFRGYWNGINYSGVYMRTLIVMHLANIVLSYLLIFGVLGLPALGTAGAGIGTTLATFLGTALYFIEALRVARKNGFLKGLPRGETLVTMLRLAVPAGIQQLFFSAGMTSFFWIVGRVGTAELAASNVLVNLLLVAILPGMAFGMACASLVGQALGRSDPEDARLWGWEVSWIACLSVGMLSLPAVFFPDMILGLFIHDPHTLALARFPLQLVALTMALDTLGSVLMQALLGAGDSRRVMLVSVGFQWGLYLPLLFVLTQIGLLGLTGIWVLQMGYRAIQTLVFTRLWQAGHWQKIRV</sequence>
<evidence type="ECO:0000256" key="1">
    <source>
        <dbReference type="ARBA" id="ARBA00004651"/>
    </source>
</evidence>
<dbReference type="EMBL" id="PFFQ01000059">
    <property type="protein sequence ID" value="PIW14467.1"/>
    <property type="molecule type" value="Genomic_DNA"/>
</dbReference>
<dbReference type="PIRSF" id="PIRSF006603">
    <property type="entry name" value="DinF"/>
    <property type="match status" value="1"/>
</dbReference>
<keyword evidence="4" id="KW-1003">Cell membrane</keyword>
<proteinExistence type="predicted"/>
<evidence type="ECO:0000256" key="2">
    <source>
        <dbReference type="ARBA" id="ARBA00022448"/>
    </source>
</evidence>
<dbReference type="InterPro" id="IPR048279">
    <property type="entry name" value="MdtK-like"/>
</dbReference>
<dbReference type="CDD" id="cd13133">
    <property type="entry name" value="MATE_like_7"/>
    <property type="match status" value="1"/>
</dbReference>
<dbReference type="PANTHER" id="PTHR43298">
    <property type="entry name" value="MULTIDRUG RESISTANCE PROTEIN NORM-RELATED"/>
    <property type="match status" value="1"/>
</dbReference>
<feature type="transmembrane region" description="Helical" evidence="10">
    <location>
        <begin position="98"/>
        <end position="119"/>
    </location>
</feature>
<evidence type="ECO:0000256" key="7">
    <source>
        <dbReference type="ARBA" id="ARBA00023065"/>
    </source>
</evidence>